<keyword evidence="3" id="KW-1185">Reference proteome</keyword>
<protein>
    <submittedName>
        <fullName evidence="2">Uncharacterized protein</fullName>
    </submittedName>
</protein>
<evidence type="ECO:0000313" key="1">
    <source>
        <dbReference type="EMBL" id="QPG70002.1"/>
    </source>
</evidence>
<dbReference type="EMBL" id="POTL01000001">
    <property type="protein sequence ID" value="TLH51452.1"/>
    <property type="molecule type" value="Genomic_DNA"/>
</dbReference>
<dbReference type="KEGG" id="mmuc:C1S78_002950"/>
<reference evidence="1 3" key="2">
    <citation type="journal article" date="2019" name="BMC Evol. Biol.">
        <title>Comparative genomics of Mycobacterium mucogenicum and Mycobacterium neoaurum clade members emphasizing tRNA and non-coding RNA.</title>
        <authorList>
            <person name="Behra P.R.K."/>
            <person name="Pettersson B.M.F."/>
            <person name="Das S."/>
            <person name="Dasgupta S."/>
            <person name="Kirsebom L.A."/>
        </authorList>
    </citation>
    <scope>NUCLEOTIDE SEQUENCE [LARGE SCALE GENOMIC DNA]</scope>
    <source>
        <strain evidence="1 3">DSM 44124</strain>
    </source>
</reference>
<dbReference type="Proteomes" id="UP000309231">
    <property type="component" value="Chromosome"/>
</dbReference>
<accession>A0A8H2PFM8</accession>
<sequence>MPTPDIFDFDAEQLACYDQDRIDTILVEQPALYVNHLRIARSLRGWASRMKRDTPSIGDEFRKGYVQALREVAAHLRQGDYVEGGEMIINQQAEESGDED</sequence>
<proteinExistence type="predicted"/>
<name>A0A8H2PFM8_MYCMU</name>
<dbReference type="AlphaFoldDB" id="A0A8H2PFM8"/>
<organism evidence="2">
    <name type="scientific">Mycolicibacterium mucogenicum DSM 44124</name>
    <dbReference type="NCBI Taxonomy" id="1226753"/>
    <lineage>
        <taxon>Bacteria</taxon>
        <taxon>Bacillati</taxon>
        <taxon>Actinomycetota</taxon>
        <taxon>Actinomycetes</taxon>
        <taxon>Mycobacteriales</taxon>
        <taxon>Mycobacteriaceae</taxon>
        <taxon>Mycolicibacterium</taxon>
    </lineage>
</organism>
<evidence type="ECO:0000313" key="2">
    <source>
        <dbReference type="EMBL" id="TLH51452.1"/>
    </source>
</evidence>
<reference evidence="2" key="1">
    <citation type="submission" date="2018-01" db="EMBL/GenBank/DDBJ databases">
        <title>Comparative genomics of Mycobacterium mucogenicum and Mycobacterium neoaurum clade members emphasizing tRNA and non-coding RNA.</title>
        <authorList>
            <person name="Behra P.R.K."/>
            <person name="Pettersson B.M.F."/>
            <person name="Das S."/>
            <person name="Dasgupta S."/>
            <person name="Kirsebom L.A."/>
        </authorList>
    </citation>
    <scope>NUCLEOTIDE SEQUENCE</scope>
    <source>
        <strain evidence="2">DSM 44124</strain>
    </source>
</reference>
<dbReference type="RefSeq" id="WP_053854581.1">
    <property type="nucleotide sequence ID" value="NZ_ANBS01000001.1"/>
</dbReference>
<evidence type="ECO:0000313" key="3">
    <source>
        <dbReference type="Proteomes" id="UP000309231"/>
    </source>
</evidence>
<dbReference type="EMBL" id="CP062008">
    <property type="protein sequence ID" value="QPG70002.1"/>
    <property type="molecule type" value="Genomic_DNA"/>
</dbReference>
<reference evidence="1 3" key="3">
    <citation type="journal article" date="2019" name="Sci. Rep.">
        <title>Insight into the biology of Mycobacterium mucogenicum and Mycobacterium neoaurum clade members.</title>
        <authorList>
            <person name="Behra P.R.K."/>
            <person name="Pettersson B.M.F."/>
            <person name="Ramesh M."/>
            <person name="Dasgupta S."/>
            <person name="Kirsebom L.A."/>
        </authorList>
    </citation>
    <scope>NUCLEOTIDE SEQUENCE [LARGE SCALE GENOMIC DNA]</scope>
    <source>
        <strain evidence="1 3">DSM 44124</strain>
    </source>
</reference>
<dbReference type="GeneID" id="76723843"/>
<gene>
    <name evidence="1" type="ORF">C1S78_002950</name>
    <name evidence="2" type="ORF">C1S78_02960</name>
</gene>